<proteinExistence type="predicted"/>
<reference evidence="2" key="1">
    <citation type="journal article" date="2022" name="Int. J. Mol. Sci.">
        <title>Draft Genome of Tanacetum Coccineum: Genomic Comparison of Closely Related Tanacetum-Family Plants.</title>
        <authorList>
            <person name="Yamashiro T."/>
            <person name="Shiraishi A."/>
            <person name="Nakayama K."/>
            <person name="Satake H."/>
        </authorList>
    </citation>
    <scope>NUCLEOTIDE SEQUENCE</scope>
</reference>
<evidence type="ECO:0000313" key="3">
    <source>
        <dbReference type="Proteomes" id="UP001151760"/>
    </source>
</evidence>
<protein>
    <submittedName>
        <fullName evidence="2">Uncharacterized protein</fullName>
    </submittedName>
</protein>
<reference evidence="2" key="2">
    <citation type="submission" date="2022-01" db="EMBL/GenBank/DDBJ databases">
        <authorList>
            <person name="Yamashiro T."/>
            <person name="Shiraishi A."/>
            <person name="Satake H."/>
            <person name="Nakayama K."/>
        </authorList>
    </citation>
    <scope>NUCLEOTIDE SEQUENCE</scope>
</reference>
<evidence type="ECO:0000256" key="1">
    <source>
        <dbReference type="SAM" id="MobiDB-lite"/>
    </source>
</evidence>
<comment type="caution">
    <text evidence="2">The sequence shown here is derived from an EMBL/GenBank/DDBJ whole genome shotgun (WGS) entry which is preliminary data.</text>
</comment>
<sequence length="187" mass="21345">MVGRRTYDMVVGKWKTVRPVVVRFCGVYDSPKFKEITFPNFNQGSEGSSKRRKSSSSSSFNTESEDANINLNTTVVDEGCKIKRMEVECREREVEATEYRAQQEDISQNRRDLPRDIPLVSVEVHSRHGPSDAMHNPPQPLKVSQKTLVSFLMEITLISIDFLTPSNPDGRSYWIKTNQDSKPHAHT</sequence>
<keyword evidence="3" id="KW-1185">Reference proteome</keyword>
<feature type="region of interest" description="Disordered" evidence="1">
    <location>
        <begin position="38"/>
        <end position="66"/>
    </location>
</feature>
<dbReference type="Proteomes" id="UP001151760">
    <property type="component" value="Unassembled WGS sequence"/>
</dbReference>
<evidence type="ECO:0000313" key="2">
    <source>
        <dbReference type="EMBL" id="GJT89200.1"/>
    </source>
</evidence>
<gene>
    <name evidence="2" type="ORF">Tco_1070917</name>
</gene>
<dbReference type="EMBL" id="BQNB010019800">
    <property type="protein sequence ID" value="GJT89200.1"/>
    <property type="molecule type" value="Genomic_DNA"/>
</dbReference>
<name>A0ABQ5HN20_9ASTR</name>
<accession>A0ABQ5HN20</accession>
<organism evidence="2 3">
    <name type="scientific">Tanacetum coccineum</name>
    <dbReference type="NCBI Taxonomy" id="301880"/>
    <lineage>
        <taxon>Eukaryota</taxon>
        <taxon>Viridiplantae</taxon>
        <taxon>Streptophyta</taxon>
        <taxon>Embryophyta</taxon>
        <taxon>Tracheophyta</taxon>
        <taxon>Spermatophyta</taxon>
        <taxon>Magnoliopsida</taxon>
        <taxon>eudicotyledons</taxon>
        <taxon>Gunneridae</taxon>
        <taxon>Pentapetalae</taxon>
        <taxon>asterids</taxon>
        <taxon>campanulids</taxon>
        <taxon>Asterales</taxon>
        <taxon>Asteraceae</taxon>
        <taxon>Asteroideae</taxon>
        <taxon>Anthemideae</taxon>
        <taxon>Anthemidinae</taxon>
        <taxon>Tanacetum</taxon>
    </lineage>
</organism>